<dbReference type="SUPFAM" id="SSF48340">
    <property type="entry name" value="Interferon-induced guanylate-binding protein 1 (GBP1), C-terminal domain"/>
    <property type="match status" value="1"/>
</dbReference>
<evidence type="ECO:0000256" key="4">
    <source>
        <dbReference type="ARBA" id="ARBA00022801"/>
    </source>
</evidence>
<dbReference type="FunFam" id="1.20.58.420:FF:000001">
    <property type="entry name" value="Atlastin-1 isoform 1"/>
    <property type="match status" value="1"/>
</dbReference>
<comment type="similarity">
    <text evidence="11">Belongs to the TRAFAC class dynamin-like GTPase superfamily. GB1/RHD3 GTPase family.</text>
</comment>
<evidence type="ECO:0000256" key="11">
    <source>
        <dbReference type="PROSITE-ProRule" id="PRU01052"/>
    </source>
</evidence>
<feature type="transmembrane region" description="Helical" evidence="12">
    <location>
        <begin position="281"/>
        <end position="299"/>
    </location>
</feature>
<evidence type="ECO:0000256" key="7">
    <source>
        <dbReference type="ARBA" id="ARBA00022989"/>
    </source>
</evidence>
<keyword evidence="9 12" id="KW-0472">Membrane</keyword>
<dbReference type="InterPro" id="IPR030386">
    <property type="entry name" value="G_GB1_RHD3_dom"/>
</dbReference>
<feature type="domain" description="GB1/RHD3-type G" evidence="13">
    <location>
        <begin position="1"/>
        <end position="141"/>
    </location>
</feature>
<dbReference type="AlphaFoldDB" id="A0A673Z1W3"/>
<comment type="subcellular location">
    <subcellularLocation>
        <location evidence="1">Endoplasmic reticulum membrane</location>
        <topology evidence="1">Multi-pass membrane protein</topology>
    </subcellularLocation>
</comment>
<evidence type="ECO:0000256" key="1">
    <source>
        <dbReference type="ARBA" id="ARBA00004477"/>
    </source>
</evidence>
<gene>
    <name evidence="14" type="primary">ATL2</name>
</gene>
<dbReference type="Ensembl" id="ENSSTUT00000042940.1">
    <property type="protein sequence ID" value="ENSSTUP00000041099.1"/>
    <property type="gene ID" value="ENSSTUG00000016870.1"/>
</dbReference>
<dbReference type="Gene3D" id="3.40.50.300">
    <property type="entry name" value="P-loop containing nucleotide triphosphate hydrolases"/>
    <property type="match status" value="1"/>
</dbReference>
<evidence type="ECO:0000256" key="6">
    <source>
        <dbReference type="ARBA" id="ARBA00022842"/>
    </source>
</evidence>
<comment type="catalytic activity">
    <reaction evidence="10">
        <text>GTP + H2O = GDP + phosphate + H(+)</text>
        <dbReference type="Rhea" id="RHEA:19669"/>
        <dbReference type="ChEBI" id="CHEBI:15377"/>
        <dbReference type="ChEBI" id="CHEBI:15378"/>
        <dbReference type="ChEBI" id="CHEBI:37565"/>
        <dbReference type="ChEBI" id="CHEBI:43474"/>
        <dbReference type="ChEBI" id="CHEBI:58189"/>
    </reaction>
    <physiologicalReaction direction="left-to-right" evidence="10">
        <dbReference type="Rhea" id="RHEA:19670"/>
    </physiologicalReaction>
</comment>
<dbReference type="InterPro" id="IPR003191">
    <property type="entry name" value="Guanylate-bd/ATL_C"/>
</dbReference>
<keyword evidence="6" id="KW-0460">Magnesium</keyword>
<organism evidence="14 15">
    <name type="scientific">Salmo trutta</name>
    <name type="common">Brown trout</name>
    <dbReference type="NCBI Taxonomy" id="8032"/>
    <lineage>
        <taxon>Eukaryota</taxon>
        <taxon>Metazoa</taxon>
        <taxon>Chordata</taxon>
        <taxon>Craniata</taxon>
        <taxon>Vertebrata</taxon>
        <taxon>Euteleostomi</taxon>
        <taxon>Actinopterygii</taxon>
        <taxon>Neopterygii</taxon>
        <taxon>Teleostei</taxon>
        <taxon>Protacanthopterygii</taxon>
        <taxon>Salmoniformes</taxon>
        <taxon>Salmonidae</taxon>
        <taxon>Salmoninae</taxon>
        <taxon>Salmo</taxon>
    </lineage>
</organism>
<keyword evidence="3" id="KW-0547">Nucleotide-binding</keyword>
<evidence type="ECO:0000313" key="14">
    <source>
        <dbReference type="Ensembl" id="ENSSTUP00000041099.1"/>
    </source>
</evidence>
<evidence type="ECO:0000259" key="13">
    <source>
        <dbReference type="PROSITE" id="PS51715"/>
    </source>
</evidence>
<dbReference type="GO" id="GO:0005525">
    <property type="term" value="F:GTP binding"/>
    <property type="evidence" value="ECO:0007669"/>
    <property type="project" value="UniProtKB-KW"/>
</dbReference>
<dbReference type="GO" id="GO:0005789">
    <property type="term" value="C:endoplasmic reticulum membrane"/>
    <property type="evidence" value="ECO:0007669"/>
    <property type="project" value="UniProtKB-SubCell"/>
</dbReference>
<keyword evidence="7 12" id="KW-1133">Transmembrane helix</keyword>
<feature type="transmembrane region" description="Helical" evidence="12">
    <location>
        <begin position="371"/>
        <end position="390"/>
    </location>
</feature>
<keyword evidence="8" id="KW-0342">GTP-binding</keyword>
<feature type="transmembrane region" description="Helical" evidence="12">
    <location>
        <begin position="305"/>
        <end position="326"/>
    </location>
</feature>
<dbReference type="SUPFAM" id="SSF52540">
    <property type="entry name" value="P-loop containing nucleoside triphosphate hydrolases"/>
    <property type="match status" value="1"/>
</dbReference>
<dbReference type="InterPro" id="IPR015894">
    <property type="entry name" value="Guanylate-bd_N"/>
</dbReference>
<accession>A0A673Z1W3</accession>
<reference evidence="14" key="1">
    <citation type="submission" date="2025-08" db="UniProtKB">
        <authorList>
            <consortium name="Ensembl"/>
        </authorList>
    </citation>
    <scope>IDENTIFICATION</scope>
</reference>
<dbReference type="GO" id="GO:0003924">
    <property type="term" value="F:GTPase activity"/>
    <property type="evidence" value="ECO:0007669"/>
    <property type="project" value="InterPro"/>
</dbReference>
<reference evidence="14" key="2">
    <citation type="submission" date="2025-09" db="UniProtKB">
        <authorList>
            <consortium name="Ensembl"/>
        </authorList>
    </citation>
    <scope>IDENTIFICATION</scope>
</reference>
<dbReference type="FunFam" id="3.40.50.300:FF:005409">
    <property type="entry name" value="Atlastin-2"/>
    <property type="match status" value="1"/>
</dbReference>
<evidence type="ECO:0000256" key="5">
    <source>
        <dbReference type="ARBA" id="ARBA00022824"/>
    </source>
</evidence>
<keyword evidence="4" id="KW-0378">Hydrolase</keyword>
<name>A0A673Z1W3_SALTR</name>
<keyword evidence="2 12" id="KW-0812">Transmembrane</keyword>
<dbReference type="PANTHER" id="PTHR10751">
    <property type="entry name" value="GUANYLATE BINDING PROTEIN"/>
    <property type="match status" value="1"/>
</dbReference>
<proteinExistence type="inferred from homology"/>
<protein>
    <submittedName>
        <fullName evidence="14">Atlastin GTPase 2</fullName>
    </submittedName>
</protein>
<dbReference type="GeneTree" id="ENSGT00940000155710"/>
<dbReference type="InterPro" id="IPR027417">
    <property type="entry name" value="P-loop_NTPase"/>
</dbReference>
<evidence type="ECO:0000256" key="10">
    <source>
        <dbReference type="ARBA" id="ARBA00049117"/>
    </source>
</evidence>
<dbReference type="Pfam" id="PF02263">
    <property type="entry name" value="GBP"/>
    <property type="match status" value="1"/>
</dbReference>
<dbReference type="PROSITE" id="PS51715">
    <property type="entry name" value="G_GB1_RHD3"/>
    <property type="match status" value="1"/>
</dbReference>
<keyword evidence="5" id="KW-0256">Endoplasmic reticulum</keyword>
<sequence>MTSSVQVYNLSQNVQEDDLQHLQLFTEYGRLALEEIYEKPFQTLMFLIRDWSYPYEHPYGLDGGKSFLEKRLQVKQNQHEELQNVRKHIHSCFSNIGCFLLPHPGLKVATNPNFDGRLTDIDDDFKTELVNLVPILLSPKNLVEKEIGGSKVTCRDLVQYFKAYMKIYQGEELPHPKSMLQATAEANNLAAVAGAKDIYNKGMEQVCGGDKPYMAPDQLEHGHANLRQVAVKHFRSVKKMGGEDFCRCYQEQLEAELDEAFTNFIKHNDGKNIFYAARTPATLFAVMFAMYVASLVTGFLGINTVAMVCNLIMGVALAALCLWAYVKYSGEFREVGSFIDQVAETLWEQVGDPGVEVGGGRNACGTCLDQTIMHVLFLFCLGSFTHSFFYTSHLPFNVYLLFFCSLSLFSFLPPHSLPFSFCLTPCPPPAYSFTESVCSQTLSPVLFLIYLDVTECDSPKHLFSLSNQNFLISPKCGSLSAFVSLVEP</sequence>
<dbReference type="InterPro" id="IPR036543">
    <property type="entry name" value="Guanylate-bd_C_sf"/>
</dbReference>
<keyword evidence="15" id="KW-1185">Reference proteome</keyword>
<dbReference type="Gene3D" id="1.20.58.420">
    <property type="entry name" value="AHSP"/>
    <property type="match status" value="1"/>
</dbReference>
<evidence type="ECO:0000256" key="12">
    <source>
        <dbReference type="SAM" id="Phobius"/>
    </source>
</evidence>
<feature type="transmembrane region" description="Helical" evidence="12">
    <location>
        <begin position="396"/>
        <end position="412"/>
    </location>
</feature>
<dbReference type="Proteomes" id="UP000472277">
    <property type="component" value="Chromosome 38"/>
</dbReference>
<evidence type="ECO:0000256" key="2">
    <source>
        <dbReference type="ARBA" id="ARBA00022692"/>
    </source>
</evidence>
<evidence type="ECO:0000256" key="3">
    <source>
        <dbReference type="ARBA" id="ARBA00022741"/>
    </source>
</evidence>
<evidence type="ECO:0000256" key="8">
    <source>
        <dbReference type="ARBA" id="ARBA00023134"/>
    </source>
</evidence>
<evidence type="ECO:0000256" key="9">
    <source>
        <dbReference type="ARBA" id="ARBA00023136"/>
    </source>
</evidence>
<evidence type="ECO:0000313" key="15">
    <source>
        <dbReference type="Proteomes" id="UP000472277"/>
    </source>
</evidence>
<dbReference type="Pfam" id="PF02841">
    <property type="entry name" value="GBP_C"/>
    <property type="match status" value="1"/>
</dbReference>